<proteinExistence type="inferred from homology"/>
<dbReference type="AlphaFoldDB" id="A0A644ZYA5"/>
<dbReference type="GO" id="GO:0003676">
    <property type="term" value="F:nucleic acid binding"/>
    <property type="evidence" value="ECO:0007669"/>
    <property type="project" value="InterPro"/>
</dbReference>
<dbReference type="SUPFAM" id="SSF53098">
    <property type="entry name" value="Ribonuclease H-like"/>
    <property type="match status" value="1"/>
</dbReference>
<evidence type="ECO:0000259" key="2">
    <source>
        <dbReference type="PROSITE" id="PS50994"/>
    </source>
</evidence>
<name>A0A644ZYA5_9ZZZZ</name>
<dbReference type="InterPro" id="IPR001584">
    <property type="entry name" value="Integrase_cat-core"/>
</dbReference>
<sequence>MAGKLITMSKVKQILQLIEQGISQREISRCLQIDRKTVSQYFSKNKELNLTKENLQTIPDEELEALFKSEASYFDSSEEYKYLEKLFPYFRKELKRTGVTRFILWEEYRRARSQGYSYSQMCHHYQQWLNSENVSMHLEHEYGEEMFIDFTGDKLNYFCPNSGKAIEAEVLVTILGGSRMFEIEAVGSQKVEDFTMAVSNALHNFGGVPKVLIPDNLKAGVTSADKYQPVINNTFLSMANHYGATVSPARSRKPQDKALVESIINVVYSSVFAPLRDKLPCGLTELNKRIKELVAIAVAKNFQNRDYSRKDLFEKYEKSALMSLPVNRYEITKSYKLKVNTEYHVFFNKDRHSYSVPYKYAGKRIKAVVSSGTISFYYNNQQIASHIRSNKENGYSTKVEHRHPNHRYVDQWEPSVAYIWGSTVDPLVEEYMRNMMSQSTYPHLARRMYEGVVHLSKKYGNYRLTNACKRALAYRMYDYTTLKNILSNSLDNQIGTTAKNIVKLPRHENIRGAQYYK</sequence>
<dbReference type="PROSITE" id="PS50994">
    <property type="entry name" value="INTEGRASE"/>
    <property type="match status" value="1"/>
</dbReference>
<reference evidence="3" key="1">
    <citation type="submission" date="2019-08" db="EMBL/GenBank/DDBJ databases">
        <authorList>
            <person name="Kucharzyk K."/>
            <person name="Murdoch R.W."/>
            <person name="Higgins S."/>
            <person name="Loffler F."/>
        </authorList>
    </citation>
    <scope>NUCLEOTIDE SEQUENCE</scope>
</reference>
<feature type="domain" description="Integrase catalytic" evidence="2">
    <location>
        <begin position="138"/>
        <end position="333"/>
    </location>
</feature>
<dbReference type="NCBIfam" id="NF033546">
    <property type="entry name" value="transpos_IS21"/>
    <property type="match status" value="1"/>
</dbReference>
<dbReference type="Pfam" id="PF22483">
    <property type="entry name" value="Mu-transpos_C_2"/>
    <property type="match status" value="1"/>
</dbReference>
<dbReference type="InterPro" id="IPR054353">
    <property type="entry name" value="IstA-like_C"/>
</dbReference>
<evidence type="ECO:0000256" key="1">
    <source>
        <dbReference type="ARBA" id="ARBA00009277"/>
    </source>
</evidence>
<organism evidence="3">
    <name type="scientific">bioreactor metagenome</name>
    <dbReference type="NCBI Taxonomy" id="1076179"/>
    <lineage>
        <taxon>unclassified sequences</taxon>
        <taxon>metagenomes</taxon>
        <taxon>ecological metagenomes</taxon>
    </lineage>
</organism>
<dbReference type="Gene3D" id="3.30.420.10">
    <property type="entry name" value="Ribonuclease H-like superfamily/Ribonuclease H"/>
    <property type="match status" value="1"/>
</dbReference>
<comment type="caution">
    <text evidence="3">The sequence shown here is derived from an EMBL/GenBank/DDBJ whole genome shotgun (WGS) entry which is preliminary data.</text>
</comment>
<dbReference type="PANTHER" id="PTHR35004">
    <property type="entry name" value="TRANSPOSASE RV3428C-RELATED"/>
    <property type="match status" value="1"/>
</dbReference>
<dbReference type="InterPro" id="IPR012337">
    <property type="entry name" value="RNaseH-like_sf"/>
</dbReference>
<gene>
    <name evidence="3" type="ORF">SDC9_92418</name>
</gene>
<dbReference type="GO" id="GO:0015074">
    <property type="term" value="P:DNA integration"/>
    <property type="evidence" value="ECO:0007669"/>
    <property type="project" value="InterPro"/>
</dbReference>
<accession>A0A644ZYA5</accession>
<evidence type="ECO:0000313" key="3">
    <source>
        <dbReference type="EMBL" id="MPM45727.1"/>
    </source>
</evidence>
<dbReference type="EMBL" id="VSSQ01010995">
    <property type="protein sequence ID" value="MPM45727.1"/>
    <property type="molecule type" value="Genomic_DNA"/>
</dbReference>
<dbReference type="PANTHER" id="PTHR35004:SF8">
    <property type="entry name" value="TRANSPOSASE RV3428C-RELATED"/>
    <property type="match status" value="1"/>
</dbReference>
<dbReference type="InterPro" id="IPR036397">
    <property type="entry name" value="RNaseH_sf"/>
</dbReference>
<protein>
    <submittedName>
        <fullName evidence="3">IS21 family transposase ISPpu7</fullName>
    </submittedName>
</protein>
<comment type="similarity">
    <text evidence="1">Belongs to the transposase IS21/IS408/IS1162 family.</text>
</comment>